<dbReference type="GO" id="GO:0051470">
    <property type="term" value="P:ectoine transmembrane transport"/>
    <property type="evidence" value="ECO:0007669"/>
    <property type="project" value="InterPro"/>
</dbReference>
<evidence type="ECO:0000259" key="3">
    <source>
        <dbReference type="SMART" id="SM00062"/>
    </source>
</evidence>
<dbReference type="GO" id="GO:0033294">
    <property type="term" value="F:ectoine binding"/>
    <property type="evidence" value="ECO:0007669"/>
    <property type="project" value="InterPro"/>
</dbReference>
<name>A0A366DZN3_9HYPH</name>
<protein>
    <submittedName>
        <fullName evidence="4">Amino acid ABC transporter substrate-binding protein (PAAT family)</fullName>
    </submittedName>
</protein>
<organism evidence="4 5">
    <name type="scientific">Pseudochrobactrum asaccharolyticum</name>
    <dbReference type="NCBI Taxonomy" id="354351"/>
    <lineage>
        <taxon>Bacteria</taxon>
        <taxon>Pseudomonadati</taxon>
        <taxon>Pseudomonadota</taxon>
        <taxon>Alphaproteobacteria</taxon>
        <taxon>Hyphomicrobiales</taxon>
        <taxon>Brucellaceae</taxon>
        <taxon>Pseudochrobactrum</taxon>
    </lineage>
</organism>
<accession>A0A366DZN3</accession>
<proteinExistence type="predicted"/>
<feature type="domain" description="Solute-binding protein family 3/N-terminal" evidence="3">
    <location>
        <begin position="37"/>
        <end position="272"/>
    </location>
</feature>
<dbReference type="InterPro" id="IPR014337">
    <property type="entry name" value="Ectoine_EhuB"/>
</dbReference>
<feature type="signal peptide" evidence="2">
    <location>
        <begin position="1"/>
        <end position="23"/>
    </location>
</feature>
<evidence type="ECO:0000313" key="4">
    <source>
        <dbReference type="EMBL" id="RBO95523.1"/>
    </source>
</evidence>
<dbReference type="Gene3D" id="3.40.190.10">
    <property type="entry name" value="Periplasmic binding protein-like II"/>
    <property type="match status" value="2"/>
</dbReference>
<evidence type="ECO:0000256" key="1">
    <source>
        <dbReference type="ARBA" id="ARBA00022729"/>
    </source>
</evidence>
<dbReference type="InterPro" id="IPR001638">
    <property type="entry name" value="Solute-binding_3/MltF_N"/>
</dbReference>
<dbReference type="SMART" id="SM00062">
    <property type="entry name" value="PBPb"/>
    <property type="match status" value="1"/>
</dbReference>
<dbReference type="Pfam" id="PF00497">
    <property type="entry name" value="SBP_bac_3"/>
    <property type="match status" value="1"/>
</dbReference>
<dbReference type="SUPFAM" id="SSF53850">
    <property type="entry name" value="Periplasmic binding protein-like II"/>
    <property type="match status" value="1"/>
</dbReference>
<dbReference type="NCBIfam" id="TIGR02995">
    <property type="entry name" value="ectoine_ehuB"/>
    <property type="match status" value="1"/>
</dbReference>
<keyword evidence="1 2" id="KW-0732">Signal</keyword>
<dbReference type="OrthoDB" id="9768183at2"/>
<evidence type="ECO:0000313" key="5">
    <source>
        <dbReference type="Proteomes" id="UP000252893"/>
    </source>
</evidence>
<comment type="caution">
    <text evidence="4">The sequence shown here is derived from an EMBL/GenBank/DDBJ whole genome shotgun (WGS) entry which is preliminary data.</text>
</comment>
<dbReference type="PANTHER" id="PTHR35936">
    <property type="entry name" value="MEMBRANE-BOUND LYTIC MUREIN TRANSGLYCOSYLASE F"/>
    <property type="match status" value="1"/>
</dbReference>
<dbReference type="Proteomes" id="UP000252893">
    <property type="component" value="Unassembled WGS sequence"/>
</dbReference>
<feature type="chain" id="PRO_5016662217" evidence="2">
    <location>
        <begin position="24"/>
        <end position="290"/>
    </location>
</feature>
<keyword evidence="5" id="KW-1185">Reference proteome</keyword>
<reference evidence="4 5" key="1">
    <citation type="submission" date="2018-06" db="EMBL/GenBank/DDBJ databases">
        <title>Genomic Encyclopedia of Type Strains, Phase IV (KMG-IV): sequencing the most valuable type-strain genomes for metagenomic binning, comparative biology and taxonomic classification.</title>
        <authorList>
            <person name="Goeker M."/>
        </authorList>
    </citation>
    <scope>NUCLEOTIDE SEQUENCE [LARGE SCALE GENOMIC DNA]</scope>
    <source>
        <strain evidence="4 5">DSM 25619</strain>
    </source>
</reference>
<dbReference type="PANTHER" id="PTHR35936:SF17">
    <property type="entry name" value="ARGININE-BINDING EXTRACELLULAR PROTEIN ARTP"/>
    <property type="match status" value="1"/>
</dbReference>
<dbReference type="RefSeq" id="WP_113944075.1">
    <property type="nucleotide sequence ID" value="NZ_JBHEEG010000008.1"/>
</dbReference>
<dbReference type="EMBL" id="QNRH01000003">
    <property type="protein sequence ID" value="RBO95523.1"/>
    <property type="molecule type" value="Genomic_DNA"/>
</dbReference>
<gene>
    <name evidence="4" type="ORF">DFR47_10386</name>
</gene>
<sequence length="290" mass="30735">MGNKLHYVVPVIAALIAGSGVCAAHSGTLEDIKASGKVRIGIPNINPYGYIDGDGHVTGQAPELTRAFFADMGVKEVDPVVTEWGALIGGLMAGRFDIIATGMLIQPERCRQISFGNPEYKIVSAFAVRKGNPLALTSYQTVAKHDAAKIGMLTGAGDIRYAELAGVPAARRILFPDFTAALAGLQAGRVDAVVASTVTIRNALTRLADPELEYAELTEQPLGENGKPVVSYGGMGFRKEDVALREAWNSWLTTQLQSGKATQIMAPFGFGPETQPSADITADQICSETK</sequence>
<evidence type="ECO:0000256" key="2">
    <source>
        <dbReference type="SAM" id="SignalP"/>
    </source>
</evidence>
<dbReference type="AlphaFoldDB" id="A0A366DZN3"/>